<reference evidence="2" key="1">
    <citation type="submission" date="2021-01" db="UniProtKB">
        <authorList>
            <consortium name="EnsemblPlants"/>
        </authorList>
    </citation>
    <scope>IDENTIFICATION</scope>
</reference>
<accession>A0A7N0U9J1</accession>
<evidence type="ECO:0000313" key="2">
    <source>
        <dbReference type="EnsemblPlants" id="Kaladp0058s0155.1.v1.1.CDS.1"/>
    </source>
</evidence>
<evidence type="ECO:0000256" key="1">
    <source>
        <dbReference type="SAM" id="SignalP"/>
    </source>
</evidence>
<name>A0A7N0U9J1_KALFE</name>
<organism evidence="2 3">
    <name type="scientific">Kalanchoe fedtschenkoi</name>
    <name type="common">Lavender scallops</name>
    <name type="synonym">South American air plant</name>
    <dbReference type="NCBI Taxonomy" id="63787"/>
    <lineage>
        <taxon>Eukaryota</taxon>
        <taxon>Viridiplantae</taxon>
        <taxon>Streptophyta</taxon>
        <taxon>Embryophyta</taxon>
        <taxon>Tracheophyta</taxon>
        <taxon>Spermatophyta</taxon>
        <taxon>Magnoliopsida</taxon>
        <taxon>eudicotyledons</taxon>
        <taxon>Gunneridae</taxon>
        <taxon>Pentapetalae</taxon>
        <taxon>Saxifragales</taxon>
        <taxon>Crassulaceae</taxon>
        <taxon>Kalanchoe</taxon>
    </lineage>
</organism>
<dbReference type="Gramene" id="Kaladp0058s0155.1.v1.1">
    <property type="protein sequence ID" value="Kaladp0058s0155.1.v1.1.CDS.1"/>
    <property type="gene ID" value="Kaladp0058s0155.v1.1"/>
</dbReference>
<feature type="chain" id="PRO_5029550122" evidence="1">
    <location>
        <begin position="27"/>
        <end position="70"/>
    </location>
</feature>
<feature type="signal peptide" evidence="1">
    <location>
        <begin position="1"/>
        <end position="26"/>
    </location>
</feature>
<protein>
    <submittedName>
        <fullName evidence="2">Uncharacterized protein</fullName>
    </submittedName>
</protein>
<proteinExistence type="predicted"/>
<evidence type="ECO:0000313" key="3">
    <source>
        <dbReference type="Proteomes" id="UP000594263"/>
    </source>
</evidence>
<sequence>MESKKRAATLSLLVVFFLLIASHTEAQTRQLCGRDDPGCHNNRRRSGAMREDAGSYIIGWFIAAIAMTAL</sequence>
<dbReference type="Proteomes" id="UP000594263">
    <property type="component" value="Unplaced"/>
</dbReference>
<dbReference type="AlphaFoldDB" id="A0A7N0U9J1"/>
<keyword evidence="1" id="KW-0732">Signal</keyword>
<dbReference type="EnsemblPlants" id="Kaladp0058s0155.1.v1.1">
    <property type="protein sequence ID" value="Kaladp0058s0155.1.v1.1.CDS.1"/>
    <property type="gene ID" value="Kaladp0058s0155.v1.1"/>
</dbReference>
<keyword evidence="3" id="KW-1185">Reference proteome</keyword>